<reference evidence="1" key="1">
    <citation type="submission" date="2014-11" db="EMBL/GenBank/DDBJ databases">
        <authorList>
            <person name="Amaro Gonzalez C."/>
        </authorList>
    </citation>
    <scope>NUCLEOTIDE SEQUENCE</scope>
</reference>
<proteinExistence type="predicted"/>
<evidence type="ECO:0000313" key="1">
    <source>
        <dbReference type="EMBL" id="JAH32524.1"/>
    </source>
</evidence>
<sequence>MLIKTLLFSKRITWCIVRFRIIQSQYS</sequence>
<dbReference type="AlphaFoldDB" id="A0A0E9RTR3"/>
<dbReference type="EMBL" id="GBXM01076053">
    <property type="protein sequence ID" value="JAH32524.1"/>
    <property type="molecule type" value="Transcribed_RNA"/>
</dbReference>
<organism evidence="1">
    <name type="scientific">Anguilla anguilla</name>
    <name type="common">European freshwater eel</name>
    <name type="synonym">Muraena anguilla</name>
    <dbReference type="NCBI Taxonomy" id="7936"/>
    <lineage>
        <taxon>Eukaryota</taxon>
        <taxon>Metazoa</taxon>
        <taxon>Chordata</taxon>
        <taxon>Craniata</taxon>
        <taxon>Vertebrata</taxon>
        <taxon>Euteleostomi</taxon>
        <taxon>Actinopterygii</taxon>
        <taxon>Neopterygii</taxon>
        <taxon>Teleostei</taxon>
        <taxon>Anguilliformes</taxon>
        <taxon>Anguillidae</taxon>
        <taxon>Anguilla</taxon>
    </lineage>
</organism>
<name>A0A0E9RTR3_ANGAN</name>
<reference evidence="1" key="2">
    <citation type="journal article" date="2015" name="Fish Shellfish Immunol.">
        <title>Early steps in the European eel (Anguilla anguilla)-Vibrio vulnificus interaction in the gills: Role of the RtxA13 toxin.</title>
        <authorList>
            <person name="Callol A."/>
            <person name="Pajuelo D."/>
            <person name="Ebbesson L."/>
            <person name="Teles M."/>
            <person name="MacKenzie S."/>
            <person name="Amaro C."/>
        </authorList>
    </citation>
    <scope>NUCLEOTIDE SEQUENCE</scope>
</reference>
<accession>A0A0E9RTR3</accession>
<protein>
    <submittedName>
        <fullName evidence="1">Uncharacterized protein</fullName>
    </submittedName>
</protein>
<dbReference type="EMBL" id="GBXM01024687">
    <property type="protein sequence ID" value="JAH83890.1"/>
    <property type="molecule type" value="Transcribed_RNA"/>
</dbReference>